<evidence type="ECO:0000313" key="1">
    <source>
        <dbReference type="EMBL" id="MBW4329828.1"/>
    </source>
</evidence>
<dbReference type="PANTHER" id="PTHR30111:SF1">
    <property type="entry name" value="33 KDA CHAPERONIN"/>
    <property type="match status" value="1"/>
</dbReference>
<accession>A0ABS6XHZ3</accession>
<name>A0ABS6XHZ3_9SPHN</name>
<gene>
    <name evidence="1" type="ORF">KY084_02925</name>
</gene>
<dbReference type="CDD" id="cd00498">
    <property type="entry name" value="Hsp33"/>
    <property type="match status" value="1"/>
</dbReference>
<dbReference type="Pfam" id="PF01430">
    <property type="entry name" value="HSP33"/>
    <property type="match status" value="1"/>
</dbReference>
<proteinExistence type="predicted"/>
<protein>
    <submittedName>
        <fullName evidence="1">Hsp33 family molecular chaperone HslO</fullName>
    </submittedName>
</protein>
<dbReference type="PANTHER" id="PTHR30111">
    <property type="entry name" value="33 KDA CHAPERONIN"/>
    <property type="match status" value="1"/>
</dbReference>
<comment type="caution">
    <text evidence="1">The sequence shown here is derived from an EMBL/GenBank/DDBJ whole genome shotgun (WGS) entry which is preliminary data.</text>
</comment>
<dbReference type="InterPro" id="IPR000397">
    <property type="entry name" value="Heat_shock_Hsp33"/>
</dbReference>
<dbReference type="EMBL" id="JAHWZX010000002">
    <property type="protein sequence ID" value="MBW4329828.1"/>
    <property type="molecule type" value="Genomic_DNA"/>
</dbReference>
<sequence>MTRIVVTSETPTPDIDRAIGFTLPDKHARGRIARLGPVVDEILSAHAYPPVIERLLGEALALTALLGSTLKDVGGQLTLQAQTQNGIVDLMVCDYKGGELRGYVQFDAEKLGEGPDEPSLFALFGNGFLGITFDQAATGERYQGIVPLDGATLSEAAQNYFLQSEQIPSLVRLNAGRDDAGHMVAAGMFLQHLPEGEEGRERIHTRLDHPEWEHVEALGTTMGADELADPSLPMETLVWRLYNEEREVRTLSAVALSRGCRCDADYIGQVLAKFPESERVEMADDNGVIGVDCAFCAKTFPVALEELKA</sequence>
<dbReference type="Proteomes" id="UP001197214">
    <property type="component" value="Unassembled WGS sequence"/>
</dbReference>
<dbReference type="RefSeq" id="WP_219236933.1">
    <property type="nucleotide sequence ID" value="NZ_JAHWZX010000002.1"/>
</dbReference>
<reference evidence="1 2" key="1">
    <citation type="submission" date="2021-07" db="EMBL/GenBank/DDBJ databases">
        <title>Stakelama flava sp. nov., a novel endophytic bacterium isolated from branch of Kandelia candel.</title>
        <authorList>
            <person name="Tuo L."/>
        </authorList>
    </citation>
    <scope>NUCLEOTIDE SEQUENCE [LARGE SCALE GENOMIC DNA]</scope>
    <source>
        <strain evidence="1 2">CBK3Z-3</strain>
    </source>
</reference>
<keyword evidence="2" id="KW-1185">Reference proteome</keyword>
<organism evidence="1 2">
    <name type="scientific">Stakelama flava</name>
    <dbReference type="NCBI Taxonomy" id="2860338"/>
    <lineage>
        <taxon>Bacteria</taxon>
        <taxon>Pseudomonadati</taxon>
        <taxon>Pseudomonadota</taxon>
        <taxon>Alphaproteobacteria</taxon>
        <taxon>Sphingomonadales</taxon>
        <taxon>Sphingomonadaceae</taxon>
        <taxon>Stakelama</taxon>
    </lineage>
</organism>
<evidence type="ECO:0000313" key="2">
    <source>
        <dbReference type="Proteomes" id="UP001197214"/>
    </source>
</evidence>
<dbReference type="PIRSF" id="PIRSF005261">
    <property type="entry name" value="Heat_shock_Hsp33"/>
    <property type="match status" value="1"/>
</dbReference>